<comment type="caution">
    <text evidence="2">The sequence shown here is derived from an EMBL/GenBank/DDBJ whole genome shotgun (WGS) entry which is preliminary data.</text>
</comment>
<dbReference type="Proteomes" id="UP000663828">
    <property type="component" value="Unassembled WGS sequence"/>
</dbReference>
<evidence type="ECO:0000313" key="1">
    <source>
        <dbReference type="EMBL" id="CAF1274593.1"/>
    </source>
</evidence>
<dbReference type="EMBL" id="CAJNOJ010000468">
    <property type="protein sequence ID" value="CAF1459154.1"/>
    <property type="molecule type" value="Genomic_DNA"/>
</dbReference>
<organism evidence="2 4">
    <name type="scientific">Adineta ricciae</name>
    <name type="common">Rotifer</name>
    <dbReference type="NCBI Taxonomy" id="249248"/>
    <lineage>
        <taxon>Eukaryota</taxon>
        <taxon>Metazoa</taxon>
        <taxon>Spiralia</taxon>
        <taxon>Gnathifera</taxon>
        <taxon>Rotifera</taxon>
        <taxon>Eurotatoria</taxon>
        <taxon>Bdelloidea</taxon>
        <taxon>Adinetida</taxon>
        <taxon>Adinetidae</taxon>
        <taxon>Adineta</taxon>
    </lineage>
</organism>
<evidence type="ECO:0000313" key="4">
    <source>
        <dbReference type="Proteomes" id="UP000663852"/>
    </source>
</evidence>
<dbReference type="Proteomes" id="UP000663852">
    <property type="component" value="Unassembled WGS sequence"/>
</dbReference>
<accession>A0A815Q6X3</accession>
<reference evidence="2" key="1">
    <citation type="submission" date="2021-02" db="EMBL/GenBank/DDBJ databases">
        <authorList>
            <person name="Nowell W R."/>
        </authorList>
    </citation>
    <scope>NUCLEOTIDE SEQUENCE</scope>
</reference>
<evidence type="ECO:0000313" key="3">
    <source>
        <dbReference type="Proteomes" id="UP000663828"/>
    </source>
</evidence>
<dbReference type="OrthoDB" id="6131042at2759"/>
<sequence length="165" mass="19026">MLDLTGSETSLRLIVSSIHTPTTGISKFLDRLLQPLFDKHARSTTVIDGVDIIRRLKTYVTNGYLKPTTYLCTFDITDLYTVLSQEESLKILTESLLKHVHSETFRYPPRFIHSQIKTFLSENDIKCPVVPQMQDDHQFHIVRHQLLNKPTVQAMALQSRVFKIT</sequence>
<keyword evidence="3" id="KW-1185">Reference proteome</keyword>
<dbReference type="EMBL" id="CAJNOR010002297">
    <property type="protein sequence ID" value="CAF1274593.1"/>
    <property type="molecule type" value="Genomic_DNA"/>
</dbReference>
<dbReference type="AlphaFoldDB" id="A0A815Q6X3"/>
<protein>
    <submittedName>
        <fullName evidence="2">Uncharacterized protein</fullName>
    </submittedName>
</protein>
<proteinExistence type="predicted"/>
<evidence type="ECO:0000313" key="2">
    <source>
        <dbReference type="EMBL" id="CAF1459154.1"/>
    </source>
</evidence>
<gene>
    <name evidence="2" type="ORF">EDS130_LOCUS40035</name>
    <name evidence="1" type="ORF">XAT740_LOCUS27482</name>
</gene>
<name>A0A815Q6X3_ADIRI</name>